<keyword evidence="3" id="KW-1185">Reference proteome</keyword>
<reference evidence="2" key="1">
    <citation type="submission" date="2021-12" db="EMBL/GenBank/DDBJ databases">
        <title>Novel species in genus Dyadobacter.</title>
        <authorList>
            <person name="Ma C."/>
        </authorList>
    </citation>
    <scope>NUCLEOTIDE SEQUENCE</scope>
    <source>
        <strain evidence="2">LJ419</strain>
    </source>
</reference>
<name>A0A9X1TCU8_9BACT</name>
<protein>
    <submittedName>
        <fullName evidence="2">Uncharacterized protein</fullName>
    </submittedName>
</protein>
<evidence type="ECO:0000313" key="3">
    <source>
        <dbReference type="Proteomes" id="UP001139000"/>
    </source>
</evidence>
<evidence type="ECO:0000313" key="2">
    <source>
        <dbReference type="EMBL" id="MCF0061241.1"/>
    </source>
</evidence>
<feature type="compositionally biased region" description="Basic and acidic residues" evidence="1">
    <location>
        <begin position="34"/>
        <end position="44"/>
    </location>
</feature>
<organism evidence="2 3">
    <name type="scientific">Dyadobacter chenwenxiniae</name>
    <dbReference type="NCBI Taxonomy" id="2906456"/>
    <lineage>
        <taxon>Bacteria</taxon>
        <taxon>Pseudomonadati</taxon>
        <taxon>Bacteroidota</taxon>
        <taxon>Cytophagia</taxon>
        <taxon>Cytophagales</taxon>
        <taxon>Spirosomataceae</taxon>
        <taxon>Dyadobacter</taxon>
    </lineage>
</organism>
<sequence length="55" mass="6223">MKVLEKQSGKGKKSFTGTYDSALDNLPVPQIVLDKTERGHESLKKHPLPQHLLRK</sequence>
<dbReference type="EMBL" id="JAJTTC010000001">
    <property type="protein sequence ID" value="MCF0061241.1"/>
    <property type="molecule type" value="Genomic_DNA"/>
</dbReference>
<evidence type="ECO:0000256" key="1">
    <source>
        <dbReference type="SAM" id="MobiDB-lite"/>
    </source>
</evidence>
<feature type="region of interest" description="Disordered" evidence="1">
    <location>
        <begin position="1"/>
        <end position="55"/>
    </location>
</feature>
<dbReference type="RefSeq" id="WP_234654408.1">
    <property type="nucleotide sequence ID" value="NZ_CP094997.1"/>
</dbReference>
<feature type="compositionally biased region" description="Basic residues" evidence="1">
    <location>
        <begin position="45"/>
        <end position="55"/>
    </location>
</feature>
<gene>
    <name evidence="2" type="ORF">LXM26_07025</name>
</gene>
<dbReference type="AlphaFoldDB" id="A0A9X1TCU8"/>
<accession>A0A9X1TCU8</accession>
<comment type="caution">
    <text evidence="2">The sequence shown here is derived from an EMBL/GenBank/DDBJ whole genome shotgun (WGS) entry which is preliminary data.</text>
</comment>
<dbReference type="Proteomes" id="UP001139000">
    <property type="component" value="Unassembled WGS sequence"/>
</dbReference>
<proteinExistence type="predicted"/>